<comment type="cofactor">
    <cofactor evidence="1">
        <name>Mg(2+)</name>
        <dbReference type="ChEBI" id="CHEBI:18420"/>
    </cofactor>
</comment>
<keyword evidence="3" id="KW-0028">Amino-acid biosynthesis</keyword>
<dbReference type="GO" id="GO:0046872">
    <property type="term" value="F:metal ion binding"/>
    <property type="evidence" value="ECO:0007669"/>
    <property type="project" value="UniProtKB-KW"/>
</dbReference>
<dbReference type="UniPathway" id="UPA00049">
    <property type="reaction ID" value="UER00061"/>
</dbReference>
<dbReference type="EC" id="4.2.1.9" evidence="14 16"/>
<evidence type="ECO:0000256" key="9">
    <source>
        <dbReference type="ARBA" id="ARBA00023239"/>
    </source>
</evidence>
<evidence type="ECO:0000256" key="8">
    <source>
        <dbReference type="ARBA" id="ARBA00023014"/>
    </source>
</evidence>
<evidence type="ECO:0000256" key="15">
    <source>
        <dbReference type="ARBA" id="ARBA00034078"/>
    </source>
</evidence>
<comment type="cofactor">
    <cofactor evidence="15">
        <name>[2Fe-2S] cluster</name>
        <dbReference type="ChEBI" id="CHEBI:190135"/>
    </cofactor>
</comment>
<evidence type="ECO:0000256" key="16">
    <source>
        <dbReference type="NCBIfam" id="TIGR00110"/>
    </source>
</evidence>
<keyword evidence="4" id="KW-0001">2Fe-2S</keyword>
<dbReference type="InterPro" id="IPR037237">
    <property type="entry name" value="IlvD/EDD_N"/>
</dbReference>
<dbReference type="SUPFAM" id="SSF143975">
    <property type="entry name" value="IlvD/EDD N-terminal domain-like"/>
    <property type="match status" value="1"/>
</dbReference>
<dbReference type="FunFam" id="3.50.30.80:FF:000001">
    <property type="entry name" value="Dihydroxy-acid dehydratase"/>
    <property type="match status" value="1"/>
</dbReference>
<dbReference type="InterPro" id="IPR004404">
    <property type="entry name" value="DihydroxyA_deHydtase"/>
</dbReference>
<evidence type="ECO:0000256" key="3">
    <source>
        <dbReference type="ARBA" id="ARBA00022605"/>
    </source>
</evidence>
<dbReference type="InterPro" id="IPR056740">
    <property type="entry name" value="ILV_EDD_C"/>
</dbReference>
<gene>
    <name evidence="19" type="ORF">SAMN05660299_02746</name>
</gene>
<keyword evidence="8" id="KW-0411">Iron-sulfur</keyword>
<comment type="pathway">
    <text evidence="12">Amino-acid biosynthesis; L-valine biosynthesis; L-valine from pyruvate: step 3/4.</text>
</comment>
<evidence type="ECO:0000256" key="7">
    <source>
        <dbReference type="ARBA" id="ARBA00023004"/>
    </source>
</evidence>
<dbReference type="InterPro" id="IPR000581">
    <property type="entry name" value="ILV_EDD_N"/>
</dbReference>
<dbReference type="NCBIfam" id="TIGR00110">
    <property type="entry name" value="ilvD"/>
    <property type="match status" value="1"/>
</dbReference>
<accession>A0A1H0BIM6</accession>
<dbReference type="Pfam" id="PF00920">
    <property type="entry name" value="ILVD_EDD_N"/>
    <property type="match status" value="1"/>
</dbReference>
<dbReference type="NCBIfam" id="NF002068">
    <property type="entry name" value="PRK00911.1"/>
    <property type="match status" value="1"/>
</dbReference>
<keyword evidence="6" id="KW-0460">Magnesium</keyword>
<evidence type="ECO:0000256" key="6">
    <source>
        <dbReference type="ARBA" id="ARBA00022842"/>
    </source>
</evidence>
<keyword evidence="20" id="KW-1185">Reference proteome</keyword>
<keyword evidence="10" id="KW-0100">Branched-chain amino acid biosynthesis</keyword>
<evidence type="ECO:0000259" key="18">
    <source>
        <dbReference type="Pfam" id="PF24877"/>
    </source>
</evidence>
<evidence type="ECO:0000259" key="17">
    <source>
        <dbReference type="Pfam" id="PF00920"/>
    </source>
</evidence>
<evidence type="ECO:0000256" key="11">
    <source>
        <dbReference type="ARBA" id="ARBA00029304"/>
    </source>
</evidence>
<feature type="domain" description="Dihydroxy-acid/6-phosphogluconate dehydratase C-terminal" evidence="18">
    <location>
        <begin position="363"/>
        <end position="554"/>
    </location>
</feature>
<evidence type="ECO:0000256" key="1">
    <source>
        <dbReference type="ARBA" id="ARBA00001946"/>
    </source>
</evidence>
<evidence type="ECO:0000256" key="4">
    <source>
        <dbReference type="ARBA" id="ARBA00022714"/>
    </source>
</evidence>
<dbReference type="GO" id="GO:0004160">
    <property type="term" value="F:dihydroxy-acid dehydratase activity"/>
    <property type="evidence" value="ECO:0007669"/>
    <property type="project" value="UniProtKB-UniRule"/>
</dbReference>
<evidence type="ECO:0000256" key="5">
    <source>
        <dbReference type="ARBA" id="ARBA00022723"/>
    </source>
</evidence>
<dbReference type="SUPFAM" id="SSF52016">
    <property type="entry name" value="LeuD/IlvD-like"/>
    <property type="match status" value="1"/>
</dbReference>
<dbReference type="PROSITE" id="PS00886">
    <property type="entry name" value="ILVD_EDD_1"/>
    <property type="match status" value="1"/>
</dbReference>
<dbReference type="UniPathway" id="UPA00047">
    <property type="reaction ID" value="UER00057"/>
</dbReference>
<dbReference type="GO" id="GO:0051537">
    <property type="term" value="F:2 iron, 2 sulfur cluster binding"/>
    <property type="evidence" value="ECO:0007669"/>
    <property type="project" value="UniProtKB-KW"/>
</dbReference>
<feature type="domain" description="Dihydroxy-acid/6-phosphogluconate dehydratase N-terminal" evidence="17">
    <location>
        <begin position="33"/>
        <end position="350"/>
    </location>
</feature>
<evidence type="ECO:0000256" key="12">
    <source>
        <dbReference type="ARBA" id="ARBA00029436"/>
    </source>
</evidence>
<comment type="similarity">
    <text evidence="2">Belongs to the IlvD/Edd family.</text>
</comment>
<sequence>MNKRSENILVGLQNQYYRATYKSMGFSTDDLKRPIIGIANAWSECVPGHFNLRQVAQRVKDGIYRAGGTPVEFGVIGGCDGFAQGHDGMHYILPSRELIANSVESMAQINLFDGLVLLGSCDKIVPGMLMAAARLDIPCILLPGGPMEGGIMFDGRKSDQTSSTEAYGMLSAKKVTETEYKTLENLSCPTCGSCSYLGTANTMCSLSEALGMTVPDGGVIPAYSAARLSVAEYTGIKIMELVEKDITARKIITDDSIRNAIKICLAMSGSTNAVMHLTAIAREAELGINVLEEFDQLSRKTPQLAKINPASEYNMIDFYQAGGVSKLLEEMSSIIATDQMTVTAQTVAENIQTHHYQYPANDKVIKTIETPFGYEGGVAVLRGNLAPDTGITKPGAFDKSLHHFEGEAICFDSEEAAEEAILSGKIHDGNVVVIRYEGPKGGPGMREMYKAMKYLYGRGLSKTTALITDGRFSGTNNGCFVGHISPEAAEGGTIAIVQDGDRIEIDIEKRSLNLLVSDEEIQCRLKQWKRPEPKFKRGYLGLYCKIAASGSEGAVMKYDKL</sequence>
<evidence type="ECO:0000256" key="14">
    <source>
        <dbReference type="ARBA" id="ARBA00029490"/>
    </source>
</evidence>
<comment type="catalytic activity">
    <reaction evidence="11">
        <text>(2R)-2,3-dihydroxy-3-methylbutanoate = 3-methyl-2-oxobutanoate + H2O</text>
        <dbReference type="Rhea" id="RHEA:24809"/>
        <dbReference type="ChEBI" id="CHEBI:11851"/>
        <dbReference type="ChEBI" id="CHEBI:15377"/>
        <dbReference type="ChEBI" id="CHEBI:49072"/>
        <dbReference type="EC" id="4.2.1.9"/>
    </reaction>
    <physiologicalReaction direction="left-to-right" evidence="11">
        <dbReference type="Rhea" id="RHEA:24810"/>
    </physiologicalReaction>
</comment>
<dbReference type="InterPro" id="IPR020558">
    <property type="entry name" value="DiOHA_6PGluconate_deHydtase_CS"/>
</dbReference>
<keyword evidence="5" id="KW-0479">Metal-binding</keyword>
<dbReference type="PANTHER" id="PTHR43661:SF3">
    <property type="entry name" value="D-XYLONATE DEHYDRATASE YAGF-RELATED"/>
    <property type="match status" value="1"/>
</dbReference>
<proteinExistence type="inferred from homology"/>
<protein>
    <recommendedName>
        <fullName evidence="14 16">Dihydroxy-acid dehydratase</fullName>
        <ecNumber evidence="14 16">4.2.1.9</ecNumber>
    </recommendedName>
</protein>
<dbReference type="Proteomes" id="UP000199309">
    <property type="component" value="Unassembled WGS sequence"/>
</dbReference>
<organism evidence="19 20">
    <name type="scientific">Megasphaera paucivorans</name>
    <dbReference type="NCBI Taxonomy" id="349095"/>
    <lineage>
        <taxon>Bacteria</taxon>
        <taxon>Bacillati</taxon>
        <taxon>Bacillota</taxon>
        <taxon>Negativicutes</taxon>
        <taxon>Veillonellales</taxon>
        <taxon>Veillonellaceae</taxon>
        <taxon>Megasphaera</taxon>
    </lineage>
</organism>
<evidence type="ECO:0000256" key="10">
    <source>
        <dbReference type="ARBA" id="ARBA00023304"/>
    </source>
</evidence>
<dbReference type="PANTHER" id="PTHR43661">
    <property type="entry name" value="D-XYLONATE DEHYDRATASE"/>
    <property type="match status" value="1"/>
</dbReference>
<dbReference type="GO" id="GO:0005829">
    <property type="term" value="C:cytosol"/>
    <property type="evidence" value="ECO:0007669"/>
    <property type="project" value="TreeGrafter"/>
</dbReference>
<reference evidence="19 20" key="1">
    <citation type="submission" date="2016-10" db="EMBL/GenBank/DDBJ databases">
        <authorList>
            <person name="de Groot N.N."/>
        </authorList>
    </citation>
    <scope>NUCLEOTIDE SEQUENCE [LARGE SCALE GENOMIC DNA]</scope>
    <source>
        <strain evidence="19 20">DSM 16981</strain>
    </source>
</reference>
<evidence type="ECO:0000313" key="20">
    <source>
        <dbReference type="Proteomes" id="UP000199309"/>
    </source>
</evidence>
<evidence type="ECO:0000256" key="2">
    <source>
        <dbReference type="ARBA" id="ARBA00006486"/>
    </source>
</evidence>
<dbReference type="RefSeq" id="WP_218118827.1">
    <property type="nucleotide sequence ID" value="NZ_FNHQ01000051.1"/>
</dbReference>
<name>A0A1H0BIM6_9FIRM</name>
<dbReference type="EMBL" id="FNHQ01000051">
    <property type="protein sequence ID" value="SDN45504.1"/>
    <property type="molecule type" value="Genomic_DNA"/>
</dbReference>
<evidence type="ECO:0000313" key="19">
    <source>
        <dbReference type="EMBL" id="SDN45504.1"/>
    </source>
</evidence>
<dbReference type="Pfam" id="PF24877">
    <property type="entry name" value="ILV_EDD_C"/>
    <property type="match status" value="1"/>
</dbReference>
<evidence type="ECO:0000256" key="13">
    <source>
        <dbReference type="ARBA" id="ARBA00029437"/>
    </source>
</evidence>
<dbReference type="GO" id="GO:0009099">
    <property type="term" value="P:L-valine biosynthetic process"/>
    <property type="evidence" value="ECO:0007669"/>
    <property type="project" value="UniProtKB-UniPathway"/>
</dbReference>
<dbReference type="STRING" id="349095.SAMN05660299_02746"/>
<dbReference type="InterPro" id="IPR042096">
    <property type="entry name" value="Dihydro-acid_dehy_C"/>
</dbReference>
<comment type="pathway">
    <text evidence="13">Amino-acid biosynthesis; L-isoleucine biosynthesis; L-isoleucine from 2-oxobutanoate: step 3/4.</text>
</comment>
<dbReference type="AlphaFoldDB" id="A0A1H0BIM6"/>
<keyword evidence="9" id="KW-0456">Lyase</keyword>
<dbReference type="Gene3D" id="3.50.30.80">
    <property type="entry name" value="IlvD/EDD C-terminal domain-like"/>
    <property type="match status" value="1"/>
</dbReference>
<dbReference type="GO" id="GO:0009097">
    <property type="term" value="P:isoleucine biosynthetic process"/>
    <property type="evidence" value="ECO:0007669"/>
    <property type="project" value="UniProtKB-UniPathway"/>
</dbReference>
<keyword evidence="7" id="KW-0408">Iron</keyword>